<comment type="caution">
    <text evidence="2">The sequence shown here is derived from an EMBL/GenBank/DDBJ whole genome shotgun (WGS) entry which is preliminary data.</text>
</comment>
<evidence type="ECO:0000313" key="2">
    <source>
        <dbReference type="EMBL" id="TNN39934.1"/>
    </source>
</evidence>
<feature type="region of interest" description="Disordered" evidence="1">
    <location>
        <begin position="299"/>
        <end position="318"/>
    </location>
</feature>
<protein>
    <submittedName>
        <fullName evidence="2">Uncharacterized protein</fullName>
    </submittedName>
</protein>
<evidence type="ECO:0000313" key="3">
    <source>
        <dbReference type="Proteomes" id="UP000314294"/>
    </source>
</evidence>
<reference evidence="2 3" key="1">
    <citation type="submission" date="2019-03" db="EMBL/GenBank/DDBJ databases">
        <title>First draft genome of Liparis tanakae, snailfish: a comprehensive survey of snailfish specific genes.</title>
        <authorList>
            <person name="Kim W."/>
            <person name="Song I."/>
            <person name="Jeong J.-H."/>
            <person name="Kim D."/>
            <person name="Kim S."/>
            <person name="Ryu S."/>
            <person name="Song J.Y."/>
            <person name="Lee S.K."/>
        </authorList>
    </citation>
    <scope>NUCLEOTIDE SEQUENCE [LARGE SCALE GENOMIC DNA]</scope>
    <source>
        <tissue evidence="2">Muscle</tissue>
    </source>
</reference>
<dbReference type="AlphaFoldDB" id="A0A4Z2FGQ2"/>
<sequence length="345" mass="35749">MQVGQGPLGPAQDPLGKDGLRDAVALQLRGDPLRHLFGIHLLHLAPRNTTTPSSTSIAAPLLPRPGGLLPAVPLQPLAVPLRADVRVRVMMVVVVVMEAVDLYHARRGAHVLLLRVSAEHGRVVSLKAAGSEHLLPGHGGAGMRVGGDAGLGRVYAGQPGAGQRGEALAHARIFVVIRGVQTVHRRQAPVLAHQREAPADVTGDPLVRVMVRMVGMVVVVVSVVTRVIVSAVQQGGHAHGAVAEPPGARAGMRTVAAQQLPVTHGLMAHSVQVANIHRQLCVHDPGSAADEPSIWSSAGMSTSPHCQTPLPDPAAGQQPARAAHMSGAVYPDGAAAQGVLRPAEI</sequence>
<keyword evidence="3" id="KW-1185">Reference proteome</keyword>
<accession>A0A4Z2FGQ2</accession>
<evidence type="ECO:0000256" key="1">
    <source>
        <dbReference type="SAM" id="MobiDB-lite"/>
    </source>
</evidence>
<dbReference type="Proteomes" id="UP000314294">
    <property type="component" value="Unassembled WGS sequence"/>
</dbReference>
<organism evidence="2 3">
    <name type="scientific">Liparis tanakae</name>
    <name type="common">Tanaka's snailfish</name>
    <dbReference type="NCBI Taxonomy" id="230148"/>
    <lineage>
        <taxon>Eukaryota</taxon>
        <taxon>Metazoa</taxon>
        <taxon>Chordata</taxon>
        <taxon>Craniata</taxon>
        <taxon>Vertebrata</taxon>
        <taxon>Euteleostomi</taxon>
        <taxon>Actinopterygii</taxon>
        <taxon>Neopterygii</taxon>
        <taxon>Teleostei</taxon>
        <taxon>Neoteleostei</taxon>
        <taxon>Acanthomorphata</taxon>
        <taxon>Eupercaria</taxon>
        <taxon>Perciformes</taxon>
        <taxon>Cottioidei</taxon>
        <taxon>Cottales</taxon>
        <taxon>Liparidae</taxon>
        <taxon>Liparis</taxon>
    </lineage>
</organism>
<name>A0A4Z2FGQ2_9TELE</name>
<proteinExistence type="predicted"/>
<gene>
    <name evidence="2" type="ORF">EYF80_049891</name>
</gene>
<dbReference type="EMBL" id="SRLO01001233">
    <property type="protein sequence ID" value="TNN39934.1"/>
    <property type="molecule type" value="Genomic_DNA"/>
</dbReference>